<evidence type="ECO:0000256" key="2">
    <source>
        <dbReference type="ARBA" id="ARBA00022630"/>
    </source>
</evidence>
<keyword evidence="2 5" id="KW-0285">Flavoprotein</keyword>
<dbReference type="SUPFAM" id="SSF51905">
    <property type="entry name" value="FAD/NAD(P)-binding domain"/>
    <property type="match status" value="1"/>
</dbReference>
<dbReference type="STRING" id="1009370.ALO_05253"/>
<dbReference type="EMBL" id="AFGF01000040">
    <property type="protein sequence ID" value="EGO64982.1"/>
    <property type="molecule type" value="Genomic_DNA"/>
</dbReference>
<name>F7NG64_9FIRM</name>
<dbReference type="PRINTS" id="PR00368">
    <property type="entry name" value="FADPNR"/>
</dbReference>
<dbReference type="GO" id="GO:0010181">
    <property type="term" value="F:FMN binding"/>
    <property type="evidence" value="ECO:0007669"/>
    <property type="project" value="InterPro"/>
</dbReference>
<dbReference type="PANTHER" id="PTHR43400:SF7">
    <property type="entry name" value="FAD-DEPENDENT OXIDOREDUCTASE 2 FAD BINDING DOMAIN-CONTAINING PROTEIN"/>
    <property type="match status" value="1"/>
</dbReference>
<dbReference type="PROSITE" id="PS51318">
    <property type="entry name" value="TAT"/>
    <property type="match status" value="1"/>
</dbReference>
<dbReference type="InterPro" id="IPR036188">
    <property type="entry name" value="FAD/NAD-bd_sf"/>
</dbReference>
<dbReference type="NCBIfam" id="TIGR01813">
    <property type="entry name" value="flavo_cyto_c"/>
    <property type="match status" value="1"/>
</dbReference>
<dbReference type="Proteomes" id="UP000003240">
    <property type="component" value="Unassembled WGS sequence"/>
</dbReference>
<dbReference type="OrthoDB" id="3169476at2"/>
<dbReference type="Pfam" id="PF00890">
    <property type="entry name" value="FAD_binding_2"/>
    <property type="match status" value="1"/>
</dbReference>
<dbReference type="Gene3D" id="3.90.700.10">
    <property type="entry name" value="Succinate dehydrogenase/fumarate reductase flavoprotein, catalytic domain"/>
    <property type="match status" value="1"/>
</dbReference>
<dbReference type="RefSeq" id="WP_004093503.1">
    <property type="nucleotide sequence ID" value="NZ_AFGF01000040.1"/>
</dbReference>
<proteinExistence type="inferred from homology"/>
<comment type="caution">
    <text evidence="7">The sequence shown here is derived from an EMBL/GenBank/DDBJ whole genome shotgun (WGS) entry which is preliminary data.</text>
</comment>
<accession>F7NG64</accession>
<dbReference type="InterPro" id="IPR006311">
    <property type="entry name" value="TAT_signal"/>
</dbReference>
<dbReference type="Gene3D" id="3.50.50.60">
    <property type="entry name" value="FAD/NAD(P)-binding domain"/>
    <property type="match status" value="1"/>
</dbReference>
<organism evidence="7 8">
    <name type="scientific">Acetonema longum DSM 6540</name>
    <dbReference type="NCBI Taxonomy" id="1009370"/>
    <lineage>
        <taxon>Bacteria</taxon>
        <taxon>Bacillati</taxon>
        <taxon>Bacillota</taxon>
        <taxon>Negativicutes</taxon>
        <taxon>Acetonemataceae</taxon>
        <taxon>Acetonema</taxon>
    </lineage>
</organism>
<evidence type="ECO:0000259" key="6">
    <source>
        <dbReference type="Pfam" id="PF00890"/>
    </source>
</evidence>
<dbReference type="InterPro" id="IPR050315">
    <property type="entry name" value="FAD-oxidoreductase_2"/>
</dbReference>
<dbReference type="InterPro" id="IPR010960">
    <property type="entry name" value="Flavocytochrome_c"/>
</dbReference>
<dbReference type="SUPFAM" id="SSF56425">
    <property type="entry name" value="Succinate dehydrogenase/fumarate reductase flavoprotein, catalytic domain"/>
    <property type="match status" value="1"/>
</dbReference>
<keyword evidence="3 5" id="KW-0274">FAD</keyword>
<sequence>MDQNLNRRNFIKTTAAAGLAIASAAVLPGCSAATTGKGGSVSWKEEADVVVVGSGFAGLAAAIEAVAAGSSVKVLEKMPISGGNSIINGGDLAAAGTKMQAEAGIKDSVDLMVEDMLKAGSYLNHVEKVRLLAEKSSETVDWTMSLGVKYRRVNFHGGHSVPRAHATANASGGDIVKAELARLKEKGVNVAKNSKVVRLIQNDAGRVLGVEVKTGYKFGDENSGTTSFIKAKKAVVLAAGGFSQDVRMRMIHDPRLTDNLDSTNHAGATGELLREALKLGAMDIHMDWIQCGPWTSPDEKGFGYVPQFCERLVGYAPMVNPKTGKRFIKETGDRKVRADAILKFGYPVVILGDSYAVQRQIVPKILEAGMKNGSVKKYDTLEELARAYEIPVGPFLEEVRRWNSMVLNGKDTDHDCLILEGAKPTIEGPFYAARLWPRVHHTMGGLLTNLKAQVINQDYNPIPGLYAAGEITGGIHGAVRLGSCALTDCLVNGRIAGQEAAREQAWT</sequence>
<protein>
    <submittedName>
        <fullName evidence="7">Putative fumarate reductase flavoprotein subunit</fullName>
    </submittedName>
</protein>
<evidence type="ECO:0000256" key="5">
    <source>
        <dbReference type="RuleBase" id="RU366062"/>
    </source>
</evidence>
<keyword evidence="8" id="KW-1185">Reference proteome</keyword>
<comment type="cofactor">
    <cofactor evidence="1">
        <name>FAD</name>
        <dbReference type="ChEBI" id="CHEBI:57692"/>
    </cofactor>
</comment>
<dbReference type="InterPro" id="IPR003953">
    <property type="entry name" value="FAD-dep_OxRdtase_2_FAD-bd"/>
</dbReference>
<gene>
    <name evidence="7" type="ORF">ALO_05253</name>
</gene>
<dbReference type="eggNOG" id="COG1053">
    <property type="taxonomic scope" value="Bacteria"/>
</dbReference>
<dbReference type="GO" id="GO:0033765">
    <property type="term" value="F:steroid dehydrogenase activity, acting on the CH-CH group of donors"/>
    <property type="evidence" value="ECO:0007669"/>
    <property type="project" value="UniProtKB-ARBA"/>
</dbReference>
<reference evidence="7 8" key="1">
    <citation type="journal article" date="2011" name="EMBO J.">
        <title>Structural diversity of bacterial flagellar motors.</title>
        <authorList>
            <person name="Chen S."/>
            <person name="Beeby M."/>
            <person name="Murphy G.E."/>
            <person name="Leadbetter J.R."/>
            <person name="Hendrixson D.R."/>
            <person name="Briegel A."/>
            <person name="Li Z."/>
            <person name="Shi J."/>
            <person name="Tocheva E.I."/>
            <person name="Muller A."/>
            <person name="Dobro M.J."/>
            <person name="Jensen G.J."/>
        </authorList>
    </citation>
    <scope>NUCLEOTIDE SEQUENCE [LARGE SCALE GENOMIC DNA]</scope>
    <source>
        <strain evidence="7 8">DSM 6540</strain>
    </source>
</reference>
<evidence type="ECO:0000256" key="4">
    <source>
        <dbReference type="ARBA" id="ARBA00023002"/>
    </source>
</evidence>
<dbReference type="NCBIfam" id="TIGR01409">
    <property type="entry name" value="TAT_signal_seq"/>
    <property type="match status" value="1"/>
</dbReference>
<dbReference type="PANTHER" id="PTHR43400">
    <property type="entry name" value="FUMARATE REDUCTASE"/>
    <property type="match status" value="1"/>
</dbReference>
<dbReference type="AlphaFoldDB" id="F7NG64"/>
<evidence type="ECO:0000313" key="8">
    <source>
        <dbReference type="Proteomes" id="UP000003240"/>
    </source>
</evidence>
<dbReference type="InterPro" id="IPR027477">
    <property type="entry name" value="Succ_DH/fumarate_Rdtase_cat_sf"/>
</dbReference>
<keyword evidence="4 5" id="KW-0560">Oxidoreductase</keyword>
<evidence type="ECO:0000256" key="1">
    <source>
        <dbReference type="ARBA" id="ARBA00001974"/>
    </source>
</evidence>
<evidence type="ECO:0000313" key="7">
    <source>
        <dbReference type="EMBL" id="EGO64982.1"/>
    </source>
</evidence>
<dbReference type="InterPro" id="IPR019546">
    <property type="entry name" value="TAT_signal_bac_arc"/>
</dbReference>
<comment type="similarity">
    <text evidence="5">Belongs to the FAD-dependent oxidoreductase 2 family. FRD/SDH subfamily.</text>
</comment>
<feature type="domain" description="FAD-dependent oxidoreductase 2 FAD-binding" evidence="6">
    <location>
        <begin position="48"/>
        <end position="486"/>
    </location>
</feature>
<evidence type="ECO:0000256" key="3">
    <source>
        <dbReference type="ARBA" id="ARBA00022827"/>
    </source>
</evidence>